<protein>
    <recommendedName>
        <fullName evidence="3">DC1 domain-containing protein</fullName>
    </recommendedName>
</protein>
<name>A0A7J8W662_9ROSI</name>
<feature type="transmembrane region" description="Helical" evidence="2">
    <location>
        <begin position="250"/>
        <end position="270"/>
    </location>
</feature>
<keyword evidence="2" id="KW-0472">Membrane</keyword>
<dbReference type="PANTHER" id="PTHR32410:SF169">
    <property type="entry name" value="C1 DOMAIN FAMILY PROTEIN, PUTATIVE-RELATED"/>
    <property type="match status" value="1"/>
</dbReference>
<feature type="transmembrane region" description="Helical" evidence="2">
    <location>
        <begin position="276"/>
        <end position="301"/>
    </location>
</feature>
<feature type="transmembrane region" description="Helical" evidence="2">
    <location>
        <begin position="322"/>
        <end position="344"/>
    </location>
</feature>
<feature type="non-terminal residue" evidence="4">
    <location>
        <position position="1"/>
    </location>
</feature>
<dbReference type="PANTHER" id="PTHR32410">
    <property type="entry name" value="CYSTEINE/HISTIDINE-RICH C1 DOMAIN FAMILY PROTEIN"/>
    <property type="match status" value="1"/>
</dbReference>
<comment type="caution">
    <text evidence="4">The sequence shown here is derived from an EMBL/GenBank/DDBJ whole genome shotgun (WGS) entry which is preliminary data.</text>
</comment>
<dbReference type="AlphaFoldDB" id="A0A7J8W662"/>
<evidence type="ECO:0000313" key="5">
    <source>
        <dbReference type="Proteomes" id="UP000593573"/>
    </source>
</evidence>
<dbReference type="OrthoDB" id="938199at2759"/>
<organism evidence="4 5">
    <name type="scientific">Gossypium klotzschianum</name>
    <dbReference type="NCBI Taxonomy" id="34286"/>
    <lineage>
        <taxon>Eukaryota</taxon>
        <taxon>Viridiplantae</taxon>
        <taxon>Streptophyta</taxon>
        <taxon>Embryophyta</taxon>
        <taxon>Tracheophyta</taxon>
        <taxon>Spermatophyta</taxon>
        <taxon>Magnoliopsida</taxon>
        <taxon>eudicotyledons</taxon>
        <taxon>Gunneridae</taxon>
        <taxon>Pentapetalae</taxon>
        <taxon>rosids</taxon>
        <taxon>malvids</taxon>
        <taxon>Malvales</taxon>
        <taxon>Malvaceae</taxon>
        <taxon>Malvoideae</taxon>
        <taxon>Gossypium</taxon>
    </lineage>
</organism>
<evidence type="ECO:0000259" key="3">
    <source>
        <dbReference type="Pfam" id="PF03107"/>
    </source>
</evidence>
<accession>A0A7J8W662</accession>
<dbReference type="InterPro" id="IPR046349">
    <property type="entry name" value="C1-like_sf"/>
</dbReference>
<sequence length="364" mass="41880">KYFLRIEDFRVLDCIICHDEVNIEHGSYYCSECDVIFHVKCAMKDKDSYEILENEDEESPNESVSSITKVLEWNDVGEATVIEHSTHIHHLTLGDRVGEYVKKCCDGCRLPISASFYYCTQCDYFLHKICVELPKVKHVWHHLCRPPLVLTSNKVFVCEQCRCWSNAFAYKCEECEQCTCIRCIIALTPGAHTCLGHKHPLLFYPEYKGRCVACGEDDIKGLFRCKDCNFSLDHKCFSLLLHPNTKMINIFFHSLMVMIIVIQKAIFVMYVKKVEIQIFGFIIVQHAILLLMSIVSLVDIYSSNSGVLLKYIRTFMNILSLLLRRLITIQTVVSVVSPVSIWLWNVLDATSLSMLSVRGNKFTS</sequence>
<evidence type="ECO:0000256" key="2">
    <source>
        <dbReference type="SAM" id="Phobius"/>
    </source>
</evidence>
<keyword evidence="5" id="KW-1185">Reference proteome</keyword>
<dbReference type="InterPro" id="IPR004146">
    <property type="entry name" value="DC1"/>
</dbReference>
<keyword evidence="2" id="KW-1133">Transmembrane helix</keyword>
<gene>
    <name evidence="4" type="ORF">Goklo_025109</name>
</gene>
<reference evidence="4 5" key="1">
    <citation type="journal article" date="2019" name="Genome Biol. Evol.">
        <title>Insights into the evolution of the New World diploid cottons (Gossypium, subgenus Houzingenia) based on genome sequencing.</title>
        <authorList>
            <person name="Grover C.E."/>
            <person name="Arick M.A. 2nd"/>
            <person name="Thrash A."/>
            <person name="Conover J.L."/>
            <person name="Sanders W.S."/>
            <person name="Peterson D.G."/>
            <person name="Frelichowski J.E."/>
            <person name="Scheffler J.A."/>
            <person name="Scheffler B.E."/>
            <person name="Wendel J.F."/>
        </authorList>
    </citation>
    <scope>NUCLEOTIDE SEQUENCE [LARGE SCALE GENOMIC DNA]</scope>
    <source>
        <strain evidence="4">57</strain>
        <tissue evidence="4">Leaf</tissue>
    </source>
</reference>
<keyword evidence="1" id="KW-0677">Repeat</keyword>
<keyword evidence="2" id="KW-0812">Transmembrane</keyword>
<dbReference type="Pfam" id="PF03107">
    <property type="entry name" value="C1_2"/>
    <property type="match status" value="1"/>
</dbReference>
<proteinExistence type="predicted"/>
<evidence type="ECO:0000256" key="1">
    <source>
        <dbReference type="ARBA" id="ARBA00022737"/>
    </source>
</evidence>
<dbReference type="SUPFAM" id="SSF57889">
    <property type="entry name" value="Cysteine-rich domain"/>
    <property type="match status" value="3"/>
</dbReference>
<dbReference type="Proteomes" id="UP000593573">
    <property type="component" value="Unassembled WGS sequence"/>
</dbReference>
<feature type="domain" description="DC1" evidence="3">
    <location>
        <begin position="86"/>
        <end position="131"/>
    </location>
</feature>
<dbReference type="InterPro" id="IPR053192">
    <property type="entry name" value="Vacuole_Formation_Reg"/>
</dbReference>
<dbReference type="EMBL" id="JABFAB010237008">
    <property type="protein sequence ID" value="MBA0670541.1"/>
    <property type="molecule type" value="Genomic_DNA"/>
</dbReference>
<evidence type="ECO:0000313" key="4">
    <source>
        <dbReference type="EMBL" id="MBA0670541.1"/>
    </source>
</evidence>